<dbReference type="Pfam" id="PF08647">
    <property type="entry name" value="BRE1"/>
    <property type="match status" value="1"/>
</dbReference>
<evidence type="ECO:0000256" key="4">
    <source>
        <dbReference type="ARBA" id="ARBA00005555"/>
    </source>
</evidence>
<keyword evidence="12 15" id="KW-0539">Nucleus</keyword>
<keyword evidence="6 15" id="KW-0479">Metal-binding</keyword>
<feature type="region of interest" description="Disordered" evidence="17">
    <location>
        <begin position="231"/>
        <end position="274"/>
    </location>
</feature>
<dbReference type="PROSITE" id="PS50089">
    <property type="entry name" value="ZF_RING_2"/>
    <property type="match status" value="1"/>
</dbReference>
<feature type="compositionally biased region" description="Low complexity" evidence="17">
    <location>
        <begin position="261"/>
        <end position="274"/>
    </location>
</feature>
<keyword evidence="5 15" id="KW-0808">Transferase</keyword>
<dbReference type="Gene3D" id="3.30.40.10">
    <property type="entry name" value="Zinc/RING finger domain, C3HC4 (zinc finger)"/>
    <property type="match status" value="1"/>
</dbReference>
<dbReference type="GO" id="GO:0005634">
    <property type="term" value="C:nucleus"/>
    <property type="evidence" value="ECO:0007669"/>
    <property type="project" value="UniProtKB-SubCell"/>
</dbReference>
<sequence length="867" mass="96981">MATVESRKRARTEDGEGARAKKRAVTEDHHSSDYVNHGITTATATPNDADDPKDNDDLEMFRKDAIYRRMKHYSRENERNLVKIAELERRRHTCEAGMAALEACWSQIVGTIKSLVKPENLPEAHAPAEEIYDLSANVSSESDPTYVDSLKSQMQATQHLITAFVQLGGNAQALLTTEEVYKQCQRAQTDCSSLRSEMSLIRARLKSSESDNERLQEELVAAHTRIDRLQSKTVASLNNTSKTSHGGGGSGGGEVKKDEGSATPSSPHAAGSGAATVNGIHSALEPVTSGNPTSQDTDAKEMEVDMTKSVDDAAAEWRAIAEVREKKLEELRQECVELRDEVEKWKATAKAPTAEFIQETAVYEHLFQIARDLVVKDEARGKEVAAAKEEVDALAKMKQEWLDDLTSQHEKAISDYKNRLDTTTGNLVRVREQRDQCQAELSERKAKDGVKFASMNEWRTLANLRGDRISALLSEVTRLKARLAADTGNEDLVAFLFQNAAKDNLDCDQDSTDSSYMHDLQQRLSAAESRVAALEATLSQVSGGQTDVAAHLRAEADARQQVSQLKSKLREYEEVFGTTDKEEAIKKLESEVKRLRVLEKQKDAAENALYVELDKLSAAWEGLDKQVKSKAFDLTAMEEKIQKTLVDRAKLENKFYAAMRDKEAVENERKNLARTVEKQAKMIEAMHESEKNARERWQNCESLNEQLKKAADIAKSNALTSEENFLIMRSKADDDHRHAVAVRALAKEQNIAIERRKAQVTRKEEIIARQKVETERLLNRAKEKADKVVASSNSNSREAELMGEVEKCMALLQCSTCKSNMRTTVITKCMHTFCKACVDSRIASRQRKCPACNVSFSQGEVQQLYFQ</sequence>
<accession>A0A8K0UJH1</accession>
<evidence type="ECO:0000256" key="16">
    <source>
        <dbReference type="SAM" id="Coils"/>
    </source>
</evidence>
<feature type="compositionally biased region" description="Polar residues" evidence="17">
    <location>
        <begin position="231"/>
        <end position="244"/>
    </location>
</feature>
<dbReference type="InterPro" id="IPR017907">
    <property type="entry name" value="Znf_RING_CS"/>
</dbReference>
<feature type="region of interest" description="Disordered" evidence="17">
    <location>
        <begin position="1"/>
        <end position="57"/>
    </location>
</feature>
<evidence type="ECO:0000256" key="3">
    <source>
        <dbReference type="ARBA" id="ARBA00004906"/>
    </source>
</evidence>
<dbReference type="GO" id="GO:0016567">
    <property type="term" value="P:protein ubiquitination"/>
    <property type="evidence" value="ECO:0007669"/>
    <property type="project" value="UniProtKB-UniRule"/>
</dbReference>
<evidence type="ECO:0000256" key="17">
    <source>
        <dbReference type="SAM" id="MobiDB-lite"/>
    </source>
</evidence>
<dbReference type="InterPro" id="IPR013083">
    <property type="entry name" value="Znf_RING/FYVE/PHD"/>
</dbReference>
<feature type="compositionally biased region" description="Basic and acidic residues" evidence="17">
    <location>
        <begin position="1"/>
        <end position="32"/>
    </location>
</feature>
<evidence type="ECO:0000313" key="19">
    <source>
        <dbReference type="EMBL" id="KAH8093847.1"/>
    </source>
</evidence>
<keyword evidence="20" id="KW-1185">Reference proteome</keyword>
<dbReference type="OrthoDB" id="10266039at2759"/>
<dbReference type="GO" id="GO:0033503">
    <property type="term" value="C:HULC complex"/>
    <property type="evidence" value="ECO:0007669"/>
    <property type="project" value="TreeGrafter"/>
</dbReference>
<dbReference type="PANTHER" id="PTHR23163">
    <property type="entry name" value="RING FINGER PROTEIN-RELATED"/>
    <property type="match status" value="1"/>
</dbReference>
<dbReference type="GO" id="GO:0006325">
    <property type="term" value="P:chromatin organization"/>
    <property type="evidence" value="ECO:0007669"/>
    <property type="project" value="UniProtKB-KW"/>
</dbReference>
<comment type="function">
    <text evidence="13">E3 ubiquitin-protein ligase that mediates monoubiquitination of histone H2B to form H2BK123ub1. H2BK123ub1 gives a specific tag for epigenetic transcriptional activation and is also a prerequisite for H3K4me and H3K79me formation.</text>
</comment>
<name>A0A8K0UJH1_9AGAR</name>
<keyword evidence="9 15" id="KW-0862">Zinc</keyword>
<evidence type="ECO:0000256" key="6">
    <source>
        <dbReference type="ARBA" id="ARBA00022723"/>
    </source>
</evidence>
<evidence type="ECO:0000256" key="7">
    <source>
        <dbReference type="ARBA" id="ARBA00022771"/>
    </source>
</evidence>
<dbReference type="GO" id="GO:0061630">
    <property type="term" value="F:ubiquitin protein ligase activity"/>
    <property type="evidence" value="ECO:0007669"/>
    <property type="project" value="UniProtKB-EC"/>
</dbReference>
<dbReference type="UniPathway" id="UPA00143"/>
<feature type="domain" description="RING-type" evidence="18">
    <location>
        <begin position="814"/>
        <end position="853"/>
    </location>
</feature>
<feature type="compositionally biased region" description="Acidic residues" evidence="17">
    <location>
        <begin position="48"/>
        <end position="57"/>
    </location>
</feature>
<evidence type="ECO:0000256" key="5">
    <source>
        <dbReference type="ARBA" id="ARBA00022679"/>
    </source>
</evidence>
<evidence type="ECO:0000256" key="13">
    <source>
        <dbReference type="ARBA" id="ARBA00059679"/>
    </source>
</evidence>
<reference evidence="19" key="1">
    <citation type="journal article" date="2021" name="New Phytol.">
        <title>Evolutionary innovations through gain and loss of genes in the ectomycorrhizal Boletales.</title>
        <authorList>
            <person name="Wu G."/>
            <person name="Miyauchi S."/>
            <person name="Morin E."/>
            <person name="Kuo A."/>
            <person name="Drula E."/>
            <person name="Varga T."/>
            <person name="Kohler A."/>
            <person name="Feng B."/>
            <person name="Cao Y."/>
            <person name="Lipzen A."/>
            <person name="Daum C."/>
            <person name="Hundley H."/>
            <person name="Pangilinan J."/>
            <person name="Johnson J."/>
            <person name="Barry K."/>
            <person name="LaButti K."/>
            <person name="Ng V."/>
            <person name="Ahrendt S."/>
            <person name="Min B."/>
            <person name="Choi I.G."/>
            <person name="Park H."/>
            <person name="Plett J.M."/>
            <person name="Magnuson J."/>
            <person name="Spatafora J.W."/>
            <person name="Nagy L.G."/>
            <person name="Henrissat B."/>
            <person name="Grigoriev I.V."/>
            <person name="Yang Z.L."/>
            <person name="Xu J."/>
            <person name="Martin F.M."/>
        </authorList>
    </citation>
    <scope>NUCLEOTIDE SEQUENCE</scope>
    <source>
        <strain evidence="19">KKN 215</strain>
    </source>
</reference>
<gene>
    <name evidence="19" type="ORF">BXZ70DRAFT_1010174</name>
</gene>
<evidence type="ECO:0000256" key="2">
    <source>
        <dbReference type="ARBA" id="ARBA00004123"/>
    </source>
</evidence>
<keyword evidence="11 15" id="KW-0175">Coiled coil</keyword>
<protein>
    <recommendedName>
        <fullName evidence="15">E3 ubiquitin protein ligase</fullName>
        <ecNumber evidence="15">2.3.2.27</ecNumber>
    </recommendedName>
</protein>
<evidence type="ECO:0000256" key="11">
    <source>
        <dbReference type="ARBA" id="ARBA00023054"/>
    </source>
</evidence>
<dbReference type="PANTHER" id="PTHR23163:SF0">
    <property type="entry name" value="E3 UBIQUITIN-PROTEIN LIGASE BRE1"/>
    <property type="match status" value="1"/>
</dbReference>
<proteinExistence type="inferred from homology"/>
<feature type="coiled-coil region" evidence="16">
    <location>
        <begin position="384"/>
        <end position="447"/>
    </location>
</feature>
<comment type="similarity">
    <text evidence="4 15">Belongs to the BRE1 family.</text>
</comment>
<dbReference type="InterPro" id="IPR013956">
    <property type="entry name" value="E3_ubiquit_lig_Bre1"/>
</dbReference>
<evidence type="ECO:0000256" key="12">
    <source>
        <dbReference type="ARBA" id="ARBA00023242"/>
    </source>
</evidence>
<comment type="catalytic activity">
    <reaction evidence="1 15">
        <text>S-ubiquitinyl-[E2 ubiquitin-conjugating enzyme]-L-cysteine + [acceptor protein]-L-lysine = [E2 ubiquitin-conjugating enzyme]-L-cysteine + N(6)-ubiquitinyl-[acceptor protein]-L-lysine.</text>
        <dbReference type="EC" id="2.3.2.27"/>
    </reaction>
</comment>
<evidence type="ECO:0000256" key="8">
    <source>
        <dbReference type="ARBA" id="ARBA00022786"/>
    </source>
</evidence>
<dbReference type="GO" id="GO:0008270">
    <property type="term" value="F:zinc ion binding"/>
    <property type="evidence" value="ECO:0007669"/>
    <property type="project" value="UniProtKB-KW"/>
</dbReference>
<dbReference type="InterPro" id="IPR018957">
    <property type="entry name" value="Znf_C3HC4_RING-type"/>
</dbReference>
<comment type="subcellular location">
    <subcellularLocation>
        <location evidence="2 15">Nucleus</location>
    </subcellularLocation>
</comment>
<organism evidence="19 20">
    <name type="scientific">Cristinia sonorae</name>
    <dbReference type="NCBI Taxonomy" id="1940300"/>
    <lineage>
        <taxon>Eukaryota</taxon>
        <taxon>Fungi</taxon>
        <taxon>Dikarya</taxon>
        <taxon>Basidiomycota</taxon>
        <taxon>Agaricomycotina</taxon>
        <taxon>Agaricomycetes</taxon>
        <taxon>Agaricomycetidae</taxon>
        <taxon>Agaricales</taxon>
        <taxon>Pleurotineae</taxon>
        <taxon>Stephanosporaceae</taxon>
        <taxon>Cristinia</taxon>
    </lineage>
</organism>
<feature type="coiled-coil region" evidence="16">
    <location>
        <begin position="314"/>
        <end position="348"/>
    </location>
</feature>
<evidence type="ECO:0000313" key="20">
    <source>
        <dbReference type="Proteomes" id="UP000813824"/>
    </source>
</evidence>
<dbReference type="AlphaFoldDB" id="A0A8K0UJH1"/>
<evidence type="ECO:0000259" key="18">
    <source>
        <dbReference type="PROSITE" id="PS50089"/>
    </source>
</evidence>
<evidence type="ECO:0000256" key="9">
    <source>
        <dbReference type="ARBA" id="ARBA00022833"/>
    </source>
</evidence>
<dbReference type="InterPro" id="IPR001841">
    <property type="entry name" value="Znf_RING"/>
</dbReference>
<dbReference type="EC" id="2.3.2.27" evidence="15"/>
<evidence type="ECO:0000256" key="1">
    <source>
        <dbReference type="ARBA" id="ARBA00000900"/>
    </source>
</evidence>
<keyword evidence="10 15" id="KW-0156">Chromatin regulator</keyword>
<comment type="caution">
    <text evidence="19">The sequence shown here is derived from an EMBL/GenBank/DDBJ whole genome shotgun (WGS) entry which is preliminary data.</text>
</comment>
<dbReference type="CDD" id="cd16499">
    <property type="entry name" value="RING-HC_Bre1-like"/>
    <property type="match status" value="1"/>
</dbReference>
<evidence type="ECO:0000256" key="14">
    <source>
        <dbReference type="PROSITE-ProRule" id="PRU00175"/>
    </source>
</evidence>
<dbReference type="Pfam" id="PF00097">
    <property type="entry name" value="zf-C3HC4"/>
    <property type="match status" value="1"/>
</dbReference>
<evidence type="ECO:0000256" key="10">
    <source>
        <dbReference type="ARBA" id="ARBA00022853"/>
    </source>
</evidence>
<evidence type="ECO:0000256" key="15">
    <source>
        <dbReference type="RuleBase" id="RU365038"/>
    </source>
</evidence>
<feature type="coiled-coil region" evidence="16">
    <location>
        <begin position="517"/>
        <end position="608"/>
    </location>
</feature>
<keyword evidence="8 15" id="KW-0833">Ubl conjugation pathway</keyword>
<dbReference type="SUPFAM" id="SSF57850">
    <property type="entry name" value="RING/U-box"/>
    <property type="match status" value="1"/>
</dbReference>
<dbReference type="Pfam" id="PF26095">
    <property type="entry name" value="CC_Bre1"/>
    <property type="match status" value="1"/>
</dbReference>
<dbReference type="InterPro" id="IPR058643">
    <property type="entry name" value="BRE1-like_CC"/>
</dbReference>
<dbReference type="SMART" id="SM00184">
    <property type="entry name" value="RING"/>
    <property type="match status" value="1"/>
</dbReference>
<keyword evidence="7 14" id="KW-0863">Zinc-finger</keyword>
<dbReference type="EMBL" id="JAEVFJ010000027">
    <property type="protein sequence ID" value="KAH8093847.1"/>
    <property type="molecule type" value="Genomic_DNA"/>
</dbReference>
<feature type="coiled-coil region" evidence="16">
    <location>
        <begin position="634"/>
        <end position="682"/>
    </location>
</feature>
<dbReference type="Proteomes" id="UP000813824">
    <property type="component" value="Unassembled WGS sequence"/>
</dbReference>
<dbReference type="PROSITE" id="PS00518">
    <property type="entry name" value="ZF_RING_1"/>
    <property type="match status" value="1"/>
</dbReference>
<comment type="pathway">
    <text evidence="3 15">Protein modification; protein ubiquitination.</text>
</comment>